<accession>A0ABT2NXZ6</accession>
<keyword evidence="1" id="KW-0472">Membrane</keyword>
<dbReference type="EMBL" id="QVOV01000003">
    <property type="protein sequence ID" value="MCT8388956.1"/>
    <property type="molecule type" value="Genomic_DNA"/>
</dbReference>
<comment type="caution">
    <text evidence="2">The sequence shown here is derived from an EMBL/GenBank/DDBJ whole genome shotgun (WGS) entry which is preliminary data.</text>
</comment>
<sequence>MYYIDGQFFQLGLKQKISFFAISLIINSFGNGLSVATAMGSAPWTAGAANLAHLTGWQIGLFLALFATVIAFLNMLLAMNFNWPRLLGNVLFGLSFSLLVGVFSNFFIQIGVQTLPWWARLPLDFFAIWNIGVAISIYQRVNWILHPLDDLTNILRFDYFHGNASKAQMSNFIVAIGISAVAFLISHQIVALGLGTLVSFFFQGRNIAWADRHLFKHLVHGDIRGEQ</sequence>
<dbReference type="Proteomes" id="UP001525857">
    <property type="component" value="Unassembled WGS sequence"/>
</dbReference>
<evidence type="ECO:0000313" key="2">
    <source>
        <dbReference type="EMBL" id="MCT8388956.1"/>
    </source>
</evidence>
<evidence type="ECO:0008006" key="4">
    <source>
        <dbReference type="Google" id="ProtNLM"/>
    </source>
</evidence>
<feature type="transmembrane region" description="Helical" evidence="1">
    <location>
        <begin position="172"/>
        <end position="202"/>
    </location>
</feature>
<dbReference type="Pfam" id="PF19700">
    <property type="entry name" value="DUF6198"/>
    <property type="match status" value="1"/>
</dbReference>
<protein>
    <recommendedName>
        <fullName evidence="4">Sugar specific permease</fullName>
    </recommendedName>
</protein>
<dbReference type="InterPro" id="IPR038750">
    <property type="entry name" value="YczE/YyaS-like"/>
</dbReference>
<organism evidence="2 3">
    <name type="scientific">Leuconostoc holzapfelii</name>
    <dbReference type="NCBI Taxonomy" id="434464"/>
    <lineage>
        <taxon>Bacteria</taxon>
        <taxon>Bacillati</taxon>
        <taxon>Bacillota</taxon>
        <taxon>Bacilli</taxon>
        <taxon>Lactobacillales</taxon>
        <taxon>Lactobacillaceae</taxon>
        <taxon>Leuconostoc</taxon>
    </lineage>
</organism>
<feature type="transmembrane region" description="Helical" evidence="1">
    <location>
        <begin position="59"/>
        <end position="78"/>
    </location>
</feature>
<name>A0ABT2NXZ6_9LACO</name>
<keyword evidence="1" id="KW-1133">Transmembrane helix</keyword>
<gene>
    <name evidence="2" type="ORF">D0501_02440</name>
</gene>
<keyword evidence="1" id="KW-0812">Transmembrane</keyword>
<reference evidence="2 3" key="1">
    <citation type="submission" date="2018-08" db="EMBL/GenBank/DDBJ databases">
        <title>Draft genome sequences of Leuconostoc spp. and Weissella spp. with biocontrol potential.</title>
        <authorList>
            <person name="Lo R."/>
            <person name="Ho V.T.T."/>
            <person name="Turner M.S."/>
        </authorList>
    </citation>
    <scope>NUCLEOTIDE SEQUENCE [LARGE SCALE GENOMIC DNA]</scope>
    <source>
        <strain evidence="2 3">733</strain>
    </source>
</reference>
<feature type="transmembrane region" description="Helical" evidence="1">
    <location>
        <begin position="90"/>
        <end position="111"/>
    </location>
</feature>
<keyword evidence="3" id="KW-1185">Reference proteome</keyword>
<feature type="transmembrane region" description="Helical" evidence="1">
    <location>
        <begin position="117"/>
        <end position="138"/>
    </location>
</feature>
<dbReference type="RefSeq" id="WP_261656603.1">
    <property type="nucleotide sequence ID" value="NZ_QVOV01000003.1"/>
</dbReference>
<evidence type="ECO:0000256" key="1">
    <source>
        <dbReference type="SAM" id="Phobius"/>
    </source>
</evidence>
<evidence type="ECO:0000313" key="3">
    <source>
        <dbReference type="Proteomes" id="UP001525857"/>
    </source>
</evidence>
<proteinExistence type="predicted"/>
<feature type="transmembrane region" description="Helical" evidence="1">
    <location>
        <begin position="17"/>
        <end position="39"/>
    </location>
</feature>